<evidence type="ECO:0000313" key="2">
    <source>
        <dbReference type="Proteomes" id="UP000485058"/>
    </source>
</evidence>
<accession>A0A699Y8K1</accession>
<sequence>MSTGKPPDQMEVWQIMMQCDVDSNGQIRQDQVGRAVALYQRRHGQAGGGQDAASPPVDVGCQCIVS</sequence>
<gene>
    <name evidence="1" type="ORF">HaLaN_00174</name>
</gene>
<name>A0A699Y8K1_HAELA</name>
<dbReference type="Proteomes" id="UP000485058">
    <property type="component" value="Unassembled WGS sequence"/>
</dbReference>
<comment type="caution">
    <text evidence="1">The sequence shown here is derived from an EMBL/GenBank/DDBJ whole genome shotgun (WGS) entry which is preliminary data.</text>
</comment>
<evidence type="ECO:0000313" key="1">
    <source>
        <dbReference type="EMBL" id="GFH05675.1"/>
    </source>
</evidence>
<proteinExistence type="predicted"/>
<organism evidence="1 2">
    <name type="scientific">Haematococcus lacustris</name>
    <name type="common">Green alga</name>
    <name type="synonym">Haematococcus pluvialis</name>
    <dbReference type="NCBI Taxonomy" id="44745"/>
    <lineage>
        <taxon>Eukaryota</taxon>
        <taxon>Viridiplantae</taxon>
        <taxon>Chlorophyta</taxon>
        <taxon>core chlorophytes</taxon>
        <taxon>Chlorophyceae</taxon>
        <taxon>CS clade</taxon>
        <taxon>Chlamydomonadales</taxon>
        <taxon>Haematococcaceae</taxon>
        <taxon>Haematococcus</taxon>
    </lineage>
</organism>
<dbReference type="EMBL" id="BLLF01000005">
    <property type="protein sequence ID" value="GFH05675.1"/>
    <property type="molecule type" value="Genomic_DNA"/>
</dbReference>
<evidence type="ECO:0008006" key="3">
    <source>
        <dbReference type="Google" id="ProtNLM"/>
    </source>
</evidence>
<keyword evidence="2" id="KW-1185">Reference proteome</keyword>
<protein>
    <recommendedName>
        <fullName evidence="3">EF-hand domain-containing protein</fullName>
    </recommendedName>
</protein>
<reference evidence="1 2" key="1">
    <citation type="submission" date="2020-02" db="EMBL/GenBank/DDBJ databases">
        <title>Draft genome sequence of Haematococcus lacustris strain NIES-144.</title>
        <authorList>
            <person name="Morimoto D."/>
            <person name="Nakagawa S."/>
            <person name="Yoshida T."/>
            <person name="Sawayama S."/>
        </authorList>
    </citation>
    <scope>NUCLEOTIDE SEQUENCE [LARGE SCALE GENOMIC DNA]</scope>
    <source>
        <strain evidence="1 2">NIES-144</strain>
    </source>
</reference>
<dbReference type="AlphaFoldDB" id="A0A699Y8K1"/>